<feature type="compositionally biased region" description="Low complexity" evidence="1">
    <location>
        <begin position="237"/>
        <end position="249"/>
    </location>
</feature>
<reference evidence="2 3" key="1">
    <citation type="submission" date="2019-04" db="EMBL/GenBank/DDBJ databases">
        <title>Annotation for the trematode Fasciola gigantica.</title>
        <authorList>
            <person name="Choi Y.-J."/>
        </authorList>
    </citation>
    <scope>NUCLEOTIDE SEQUENCE [LARGE SCALE GENOMIC DNA]</scope>
    <source>
        <strain evidence="2">Uganda_cow_1</strain>
    </source>
</reference>
<accession>A0A504YIK1</accession>
<name>A0A504YIK1_FASGI</name>
<feature type="region of interest" description="Disordered" evidence="1">
    <location>
        <begin position="113"/>
        <end position="138"/>
    </location>
</feature>
<keyword evidence="3" id="KW-1185">Reference proteome</keyword>
<organism evidence="2 3">
    <name type="scientific">Fasciola gigantica</name>
    <name type="common">Giant liver fluke</name>
    <dbReference type="NCBI Taxonomy" id="46835"/>
    <lineage>
        <taxon>Eukaryota</taxon>
        <taxon>Metazoa</taxon>
        <taxon>Spiralia</taxon>
        <taxon>Lophotrochozoa</taxon>
        <taxon>Platyhelminthes</taxon>
        <taxon>Trematoda</taxon>
        <taxon>Digenea</taxon>
        <taxon>Plagiorchiida</taxon>
        <taxon>Echinostomata</taxon>
        <taxon>Echinostomatoidea</taxon>
        <taxon>Fasciolidae</taxon>
        <taxon>Fasciola</taxon>
    </lineage>
</organism>
<gene>
    <name evidence="2" type="ORF">FGIG_04815</name>
</gene>
<evidence type="ECO:0000313" key="3">
    <source>
        <dbReference type="Proteomes" id="UP000316759"/>
    </source>
</evidence>
<evidence type="ECO:0000256" key="1">
    <source>
        <dbReference type="SAM" id="MobiDB-lite"/>
    </source>
</evidence>
<dbReference type="EMBL" id="SUNJ01012854">
    <property type="protein sequence ID" value="TPP57720.1"/>
    <property type="molecule type" value="Genomic_DNA"/>
</dbReference>
<proteinExistence type="predicted"/>
<feature type="compositionally biased region" description="Basic and acidic residues" evidence="1">
    <location>
        <begin position="199"/>
        <end position="214"/>
    </location>
</feature>
<dbReference type="Proteomes" id="UP000316759">
    <property type="component" value="Unassembled WGS sequence"/>
</dbReference>
<comment type="caution">
    <text evidence="2">The sequence shown here is derived from an EMBL/GenBank/DDBJ whole genome shotgun (WGS) entry which is preliminary data.</text>
</comment>
<dbReference type="AlphaFoldDB" id="A0A504YIK1"/>
<feature type="region of interest" description="Disordered" evidence="1">
    <location>
        <begin position="182"/>
        <end position="249"/>
    </location>
</feature>
<feature type="compositionally biased region" description="Polar residues" evidence="1">
    <location>
        <begin position="182"/>
        <end position="191"/>
    </location>
</feature>
<protein>
    <submittedName>
        <fullName evidence="2">Uncharacterized protein</fullName>
    </submittedName>
</protein>
<evidence type="ECO:0000313" key="2">
    <source>
        <dbReference type="EMBL" id="TPP57720.1"/>
    </source>
</evidence>
<sequence>MAKYTSIQGKAQVCEEFSLIRVPCSPTMNAVTKSENESRFSDFQPVLGAAETRTTVPTYCTPAGILSVPGDNTQIGAAQRHSGIADPHLWEAHKSFPDFLSQLNGPSMSNLEADEQELTSEKNRGSGANGTLRMDNAHGQLELRTTAQGTTDITKDSWEAQFLCDTHERMNFRTVPNVRSCASPNLISKNNNVHRRNYRERGSDGDHCEEKEPEPILDSSINNKSPTFMFRKRDSNSPSTTTSSPPFKQFDFQFDQESETNDTHCSPVNESSRAHIETTALSIDTAYVSYNTFNIDEQSQAKFARCLRQSGEEFVCFKNEYKRMLSGIMGQINQLNDLDETNRTNKIFLIRKELAKFNTGLSKSFAHLYELQDSLYKEAEQLTTEANTDSRNVQALLRNADYCERYKLRMLSHLDRFYRLLDGSTINNEWDLWKTKMLYYEKSVDGVFVREWQKFRSKLASFYNFL</sequence>